<name>A0ABD4UHV6_9BURK</name>
<evidence type="ECO:0000313" key="8">
    <source>
        <dbReference type="EMBL" id="MCW3713965.1"/>
    </source>
</evidence>
<dbReference type="AlphaFoldDB" id="A0ABD4UHV6"/>
<dbReference type="PROSITE" id="PS00094">
    <property type="entry name" value="C5_MTASE_1"/>
    <property type="match status" value="1"/>
</dbReference>
<keyword evidence="5" id="KW-0680">Restriction system</keyword>
<dbReference type="InterPro" id="IPR001525">
    <property type="entry name" value="C5_MeTfrase"/>
</dbReference>
<evidence type="ECO:0000256" key="7">
    <source>
        <dbReference type="PROSITE-ProRule" id="PRU01016"/>
    </source>
</evidence>
<dbReference type="SUPFAM" id="SSF53335">
    <property type="entry name" value="S-adenosyl-L-methionine-dependent methyltransferases"/>
    <property type="match status" value="1"/>
</dbReference>
<evidence type="ECO:0000256" key="4">
    <source>
        <dbReference type="ARBA" id="ARBA00022691"/>
    </source>
</evidence>
<organism evidence="8 9">
    <name type="scientific">Burkholderia cenocepacia</name>
    <dbReference type="NCBI Taxonomy" id="95486"/>
    <lineage>
        <taxon>Bacteria</taxon>
        <taxon>Pseudomonadati</taxon>
        <taxon>Pseudomonadota</taxon>
        <taxon>Betaproteobacteria</taxon>
        <taxon>Burkholderiales</taxon>
        <taxon>Burkholderiaceae</taxon>
        <taxon>Burkholderia</taxon>
        <taxon>Burkholderia cepacia complex</taxon>
    </lineage>
</organism>
<dbReference type="RefSeq" id="WP_080323930.1">
    <property type="nucleotide sequence ID" value="NZ_JAIMII010000015.1"/>
</dbReference>
<gene>
    <name evidence="8" type="ORF">UE95_021980</name>
</gene>
<reference evidence="8 9" key="2">
    <citation type="journal article" date="2017" name="Front. Microbiol.">
        <title>Genomics Reveals a Unique Clone of Burkholderia cenocepacia Harboring an Actively Excising Novel Genomic Island.</title>
        <authorList>
            <person name="Patil P.P."/>
            <person name="Mali S."/>
            <person name="Midha S."/>
            <person name="Gautam V."/>
            <person name="Dash L."/>
            <person name="Kumar S."/>
            <person name="Shastri J."/>
            <person name="Singhal L."/>
            <person name="Patil P.B."/>
        </authorList>
    </citation>
    <scope>NUCLEOTIDE SEQUENCE [LARGE SCALE GENOMIC DNA]</scope>
    <source>
        <strain evidence="8 9">BC-19</strain>
    </source>
</reference>
<dbReference type="InterPro" id="IPR029063">
    <property type="entry name" value="SAM-dependent_MTases_sf"/>
</dbReference>
<comment type="caution">
    <text evidence="8">The sequence shown here is derived from an EMBL/GenBank/DDBJ whole genome shotgun (WGS) entry which is preliminary data.</text>
</comment>
<dbReference type="Proteomes" id="UP000191686">
    <property type="component" value="Unassembled WGS sequence"/>
</dbReference>
<evidence type="ECO:0000256" key="2">
    <source>
        <dbReference type="ARBA" id="ARBA00022603"/>
    </source>
</evidence>
<dbReference type="InterPro" id="IPR050750">
    <property type="entry name" value="C5-MTase"/>
</dbReference>
<reference evidence="8 9" key="1">
    <citation type="journal article" date="2017" name="Front. Microbiol.">
        <title>Genomics reveals a unique clone of Burkholderia cenocepacia harbouring an actively excising novel genomic island.</title>
        <authorList>
            <person name="Patil P."/>
            <person name="Mali S."/>
            <person name="Midha S."/>
            <person name="Gautam V."/>
            <person name="Dash L."/>
            <person name="Kumar S."/>
            <person name="Shastri J."/>
            <person name="Singhal L."/>
            <person name="Patil P.B."/>
        </authorList>
    </citation>
    <scope>NUCLEOTIDE SEQUENCE [LARGE SCALE GENOMIC DNA]</scope>
    <source>
        <strain evidence="8 9">BC-19</strain>
    </source>
</reference>
<keyword evidence="2 7" id="KW-0489">Methyltransferase</keyword>
<evidence type="ECO:0000256" key="6">
    <source>
        <dbReference type="ARBA" id="ARBA00047422"/>
    </source>
</evidence>
<proteinExistence type="inferred from homology"/>
<evidence type="ECO:0000256" key="5">
    <source>
        <dbReference type="ARBA" id="ARBA00022747"/>
    </source>
</evidence>
<dbReference type="PROSITE" id="PS51679">
    <property type="entry name" value="SAM_MT_C5"/>
    <property type="match status" value="1"/>
</dbReference>
<evidence type="ECO:0000256" key="3">
    <source>
        <dbReference type="ARBA" id="ARBA00022679"/>
    </source>
</evidence>
<dbReference type="PANTHER" id="PTHR46098">
    <property type="entry name" value="TRNA (CYTOSINE(38)-C(5))-METHYLTRANSFERASE"/>
    <property type="match status" value="1"/>
</dbReference>
<feature type="active site" evidence="7">
    <location>
        <position position="91"/>
    </location>
</feature>
<keyword evidence="4 7" id="KW-0949">S-adenosyl-L-methionine</keyword>
<dbReference type="Gene3D" id="3.40.50.150">
    <property type="entry name" value="Vaccinia Virus protein VP39"/>
    <property type="match status" value="1"/>
</dbReference>
<dbReference type="GO" id="GO:0009307">
    <property type="term" value="P:DNA restriction-modification system"/>
    <property type="evidence" value="ECO:0007669"/>
    <property type="project" value="UniProtKB-KW"/>
</dbReference>
<dbReference type="GO" id="GO:0032259">
    <property type="term" value="P:methylation"/>
    <property type="evidence" value="ECO:0007669"/>
    <property type="project" value="UniProtKB-KW"/>
</dbReference>
<dbReference type="Gene3D" id="3.90.120.10">
    <property type="entry name" value="DNA Methylase, subunit A, domain 2"/>
    <property type="match status" value="1"/>
</dbReference>
<dbReference type="InterPro" id="IPR018117">
    <property type="entry name" value="C5_DNA_meth_AS"/>
</dbReference>
<dbReference type="GO" id="GO:0003886">
    <property type="term" value="F:DNA (cytosine-5-)-methyltransferase activity"/>
    <property type="evidence" value="ECO:0007669"/>
    <property type="project" value="UniProtKB-EC"/>
</dbReference>
<dbReference type="PANTHER" id="PTHR46098:SF1">
    <property type="entry name" value="TRNA (CYTOSINE(38)-C(5))-METHYLTRANSFERASE"/>
    <property type="match status" value="1"/>
</dbReference>
<protein>
    <recommendedName>
        <fullName evidence="1">DNA (cytosine-5-)-methyltransferase</fullName>
        <ecNumber evidence="1">2.1.1.37</ecNumber>
    </recommendedName>
</protein>
<keyword evidence="3 7" id="KW-0808">Transferase</keyword>
<dbReference type="EC" id="2.1.1.37" evidence="1"/>
<comment type="similarity">
    <text evidence="7">Belongs to the class I-like SAM-binding methyltransferase superfamily. C5-methyltransferase family.</text>
</comment>
<dbReference type="Pfam" id="PF00145">
    <property type="entry name" value="DNA_methylase"/>
    <property type="match status" value="2"/>
</dbReference>
<accession>A0ABD4UHV6</accession>
<evidence type="ECO:0000256" key="1">
    <source>
        <dbReference type="ARBA" id="ARBA00011975"/>
    </source>
</evidence>
<evidence type="ECO:0000313" key="9">
    <source>
        <dbReference type="Proteomes" id="UP000191686"/>
    </source>
</evidence>
<sequence length="516" mass="54513">MHLQHPCVTVAPRAAPLLYGSVCSGIEAVSLAWQPLGLKAAWFAEIDAFPSAVLAHRYPLVPNLGDMTAIARQVRAGAVPAPDILVGGTPCQSFSVAGSRRGLNDPRGTLTLAYVELANAIDQTRHQDRRPPATLVWENVPGVLNDRSNAFGHFLGALAGESRALQPPGDRWAHAGCVSGPRRRIAWRVLDAQHFGVAQRRKRVFLVASGGDDLDPAEVLFERAGLFGDSSAGCAPWQEAARTAGSGAQAAGSGYAGLKQPYGKVTTTFGFSGGTGPVDVAACLMAAGPKHDIRTETFMVQTLAGDITHTLNTANNGKGSSEDGTGKGVPIIAFIAQGSGADATLDRSPTLRAGGHRNSHANAGIVPAIAFAQNNRGEVRFESGHGQVACVALRGRQQGLAAELGGDVAAALRTSGGGADKPHVLAPDFEAYFRYDWNDPGPGDWSHWRVRRLMPVECERLQGMPDDYTLIPYRGKPAADSPRYKAIGNSMAVPCMAWLGQRLVQCLHKTDATDSD</sequence>
<comment type="catalytic activity">
    <reaction evidence="6">
        <text>a 2'-deoxycytidine in DNA + S-adenosyl-L-methionine = a 5-methyl-2'-deoxycytidine in DNA + S-adenosyl-L-homocysteine + H(+)</text>
        <dbReference type="Rhea" id="RHEA:13681"/>
        <dbReference type="Rhea" id="RHEA-COMP:11369"/>
        <dbReference type="Rhea" id="RHEA-COMP:11370"/>
        <dbReference type="ChEBI" id="CHEBI:15378"/>
        <dbReference type="ChEBI" id="CHEBI:57856"/>
        <dbReference type="ChEBI" id="CHEBI:59789"/>
        <dbReference type="ChEBI" id="CHEBI:85452"/>
        <dbReference type="ChEBI" id="CHEBI:85454"/>
        <dbReference type="EC" id="2.1.1.37"/>
    </reaction>
</comment>
<dbReference type="EMBL" id="JYMX02000018">
    <property type="protein sequence ID" value="MCW3713965.1"/>
    <property type="molecule type" value="Genomic_DNA"/>
</dbReference>